<sequence length="153" mass="16676">MPTFSHVSDTTKRATEQSEHDSFAQVLPAPPSGMSVPTQHISSQSAKVHKIEDTETETSSKNPVRTVRGVISWRCGGRMFVSVRSIPSTAFSNLIGQTVYHHHQLSVLAICTLAGWEGGSEVERGRGFACHPSCKWKMTRLAARAGEQTGPFP</sequence>
<proteinExistence type="predicted"/>
<name>A0ABD0M9M3_9CAEN</name>
<feature type="region of interest" description="Disordered" evidence="1">
    <location>
        <begin position="1"/>
        <end position="63"/>
    </location>
</feature>
<keyword evidence="3" id="KW-1185">Reference proteome</keyword>
<accession>A0ABD0M9M3</accession>
<dbReference type="EMBL" id="JACVVK020000001">
    <property type="protein sequence ID" value="KAK7508568.1"/>
    <property type="molecule type" value="Genomic_DNA"/>
</dbReference>
<protein>
    <submittedName>
        <fullName evidence="2">Uncharacterized protein</fullName>
    </submittedName>
</protein>
<evidence type="ECO:0000313" key="3">
    <source>
        <dbReference type="Proteomes" id="UP001519460"/>
    </source>
</evidence>
<organism evidence="2 3">
    <name type="scientific">Batillaria attramentaria</name>
    <dbReference type="NCBI Taxonomy" id="370345"/>
    <lineage>
        <taxon>Eukaryota</taxon>
        <taxon>Metazoa</taxon>
        <taxon>Spiralia</taxon>
        <taxon>Lophotrochozoa</taxon>
        <taxon>Mollusca</taxon>
        <taxon>Gastropoda</taxon>
        <taxon>Caenogastropoda</taxon>
        <taxon>Sorbeoconcha</taxon>
        <taxon>Cerithioidea</taxon>
        <taxon>Batillariidae</taxon>
        <taxon>Batillaria</taxon>
    </lineage>
</organism>
<feature type="compositionally biased region" description="Basic and acidic residues" evidence="1">
    <location>
        <begin position="9"/>
        <end position="22"/>
    </location>
</feature>
<comment type="caution">
    <text evidence="2">The sequence shown here is derived from an EMBL/GenBank/DDBJ whole genome shotgun (WGS) entry which is preliminary data.</text>
</comment>
<gene>
    <name evidence="2" type="ORF">BaRGS_00000134</name>
</gene>
<feature type="compositionally biased region" description="Polar residues" evidence="1">
    <location>
        <begin position="35"/>
        <end position="46"/>
    </location>
</feature>
<evidence type="ECO:0000256" key="1">
    <source>
        <dbReference type="SAM" id="MobiDB-lite"/>
    </source>
</evidence>
<evidence type="ECO:0000313" key="2">
    <source>
        <dbReference type="EMBL" id="KAK7508568.1"/>
    </source>
</evidence>
<reference evidence="2 3" key="1">
    <citation type="journal article" date="2023" name="Sci. Data">
        <title>Genome assembly of the Korean intertidal mud-creeper Batillaria attramentaria.</title>
        <authorList>
            <person name="Patra A.K."/>
            <person name="Ho P.T."/>
            <person name="Jun S."/>
            <person name="Lee S.J."/>
            <person name="Kim Y."/>
            <person name="Won Y.J."/>
        </authorList>
    </citation>
    <scope>NUCLEOTIDE SEQUENCE [LARGE SCALE GENOMIC DNA]</scope>
    <source>
        <strain evidence="2">Wonlab-2016</strain>
    </source>
</reference>
<dbReference type="Proteomes" id="UP001519460">
    <property type="component" value="Unassembled WGS sequence"/>
</dbReference>
<dbReference type="AlphaFoldDB" id="A0ABD0M9M3"/>